<keyword evidence="2" id="KW-1185">Reference proteome</keyword>
<accession>A0A1H3IXY2</accession>
<dbReference type="AlphaFoldDB" id="A0A1H3IXY2"/>
<reference evidence="2" key="1">
    <citation type="submission" date="2016-10" db="EMBL/GenBank/DDBJ databases">
        <authorList>
            <person name="Varghese N."/>
            <person name="Submissions S."/>
        </authorList>
    </citation>
    <scope>NUCLEOTIDE SEQUENCE [LARGE SCALE GENOMIC DNA]</scope>
    <source>
        <strain evidence="2">CGMCC 4.3530</strain>
    </source>
</reference>
<dbReference type="OrthoDB" id="4546644at2"/>
<evidence type="ECO:0000313" key="2">
    <source>
        <dbReference type="Proteomes" id="UP000199529"/>
    </source>
</evidence>
<dbReference type="RefSeq" id="WP_093269169.1">
    <property type="nucleotide sequence ID" value="NZ_FNOK01000024.1"/>
</dbReference>
<sequence length="152" mass="16811">MSPREAADARRLDLVAAANWYRLTLGWPVNFDAAHRRLILHTGDALDAITLPNELAGTVVQDLERNLQAGPVCIDTTKTWWTVLTEPCTRAHADIAPELRSRRVHAVPRGGQAIVAHPQDTPRWRRAPEPDGSLPPWATVITAANRAIRRPG</sequence>
<dbReference type="Proteomes" id="UP000199529">
    <property type="component" value="Unassembled WGS sequence"/>
</dbReference>
<organism evidence="1 2">
    <name type="scientific">Saccharopolyspora shandongensis</name>
    <dbReference type="NCBI Taxonomy" id="418495"/>
    <lineage>
        <taxon>Bacteria</taxon>
        <taxon>Bacillati</taxon>
        <taxon>Actinomycetota</taxon>
        <taxon>Actinomycetes</taxon>
        <taxon>Pseudonocardiales</taxon>
        <taxon>Pseudonocardiaceae</taxon>
        <taxon>Saccharopolyspora</taxon>
    </lineage>
</organism>
<name>A0A1H3IXY2_9PSEU</name>
<evidence type="ECO:0000313" key="1">
    <source>
        <dbReference type="EMBL" id="SDY32427.1"/>
    </source>
</evidence>
<dbReference type="EMBL" id="FNOK01000024">
    <property type="protein sequence ID" value="SDY32427.1"/>
    <property type="molecule type" value="Genomic_DNA"/>
</dbReference>
<gene>
    <name evidence="1" type="ORF">SAMN05216215_102457</name>
</gene>
<proteinExistence type="predicted"/>
<protein>
    <submittedName>
        <fullName evidence="1">Uncharacterized protein</fullName>
    </submittedName>
</protein>